<dbReference type="VEuPathDB" id="FungiDB:VP01_519g2"/>
<keyword evidence="3" id="KW-1185">Reference proteome</keyword>
<proteinExistence type="predicted"/>
<comment type="caution">
    <text evidence="2">The sequence shown here is derived from an EMBL/GenBank/DDBJ whole genome shotgun (WGS) entry which is preliminary data.</text>
</comment>
<sequence length="424" mass="46871">MKSPTQEANSLSEFHWLFSDEQPLESLPPFFPRVLNFGQSDSQLIQASSSFLPRRRSRAASAYEEEVGSISYEEASPIFNPDSPRRSHAAADSPVYIPDDRSAPTDALPLGCDPRLDSLQPVEIPTVIPRCDYSLKRPSEGETFQQEDLRPWKYSRVSEVPSSNPSQRSSFDASSAYTRPSTASPPLGCSEPTGGLNHMRFEHLIEIQGLRAQLAMSEARNASAVAELAEARTCIGFLLKEVRRVISSTQHCQIAKKAERIVRRTDHHLDLFARIPMPPSDPTPSQQAPLPALQSMSRRYCFADDPVAATEFQPATLASTSQLVSVDGGLLEPLQSLGVRGPTSYGEAGRVPFRECVPPRSTSFLPHPRRTFDPEGSQLAAQDWSHSRQDSYLNLYYTEAAPPPFPHPHVGLPQNYQPPIHSSG</sequence>
<organism evidence="2 3">
    <name type="scientific">Puccinia sorghi</name>
    <dbReference type="NCBI Taxonomy" id="27349"/>
    <lineage>
        <taxon>Eukaryota</taxon>
        <taxon>Fungi</taxon>
        <taxon>Dikarya</taxon>
        <taxon>Basidiomycota</taxon>
        <taxon>Pucciniomycotina</taxon>
        <taxon>Pucciniomycetes</taxon>
        <taxon>Pucciniales</taxon>
        <taxon>Pucciniaceae</taxon>
        <taxon>Puccinia</taxon>
    </lineage>
</organism>
<dbReference type="OrthoDB" id="2499220at2759"/>
<evidence type="ECO:0000313" key="2">
    <source>
        <dbReference type="EMBL" id="KNZ49123.1"/>
    </source>
</evidence>
<dbReference type="EMBL" id="LAVV01010386">
    <property type="protein sequence ID" value="KNZ49123.1"/>
    <property type="molecule type" value="Genomic_DNA"/>
</dbReference>
<reference evidence="2 3" key="1">
    <citation type="submission" date="2015-08" db="EMBL/GenBank/DDBJ databases">
        <title>Next Generation Sequencing and Analysis of the Genome of Puccinia sorghi L Schw, the Causal Agent of Maize Common Rust.</title>
        <authorList>
            <person name="Rochi L."/>
            <person name="Burguener G."/>
            <person name="Darino M."/>
            <person name="Turjanski A."/>
            <person name="Kreff E."/>
            <person name="Dieguez M.J."/>
            <person name="Sacco F."/>
        </authorList>
    </citation>
    <scope>NUCLEOTIDE SEQUENCE [LARGE SCALE GENOMIC DNA]</scope>
    <source>
        <strain evidence="2 3">RO10H11247</strain>
    </source>
</reference>
<dbReference type="AlphaFoldDB" id="A0A0L6UKR3"/>
<feature type="compositionally biased region" description="Polar residues" evidence="1">
    <location>
        <begin position="160"/>
        <end position="184"/>
    </location>
</feature>
<accession>A0A0L6UKR3</accession>
<gene>
    <name evidence="2" type="ORF">VP01_519g2</name>
</gene>
<dbReference type="Proteomes" id="UP000037035">
    <property type="component" value="Unassembled WGS sequence"/>
</dbReference>
<feature type="region of interest" description="Disordered" evidence="1">
    <location>
        <begin position="156"/>
        <end position="195"/>
    </location>
</feature>
<name>A0A0L6UKR3_9BASI</name>
<evidence type="ECO:0000313" key="3">
    <source>
        <dbReference type="Proteomes" id="UP000037035"/>
    </source>
</evidence>
<evidence type="ECO:0000256" key="1">
    <source>
        <dbReference type="SAM" id="MobiDB-lite"/>
    </source>
</evidence>
<feature type="region of interest" description="Disordered" evidence="1">
    <location>
        <begin position="73"/>
        <end position="106"/>
    </location>
</feature>
<protein>
    <submittedName>
        <fullName evidence="2">Uncharacterized protein</fullName>
    </submittedName>
</protein>